<dbReference type="AlphaFoldDB" id="A0A2S5JL65"/>
<keyword evidence="4 5" id="KW-0472">Membrane</keyword>
<dbReference type="GO" id="GO:0016020">
    <property type="term" value="C:membrane"/>
    <property type="evidence" value="ECO:0007669"/>
    <property type="project" value="UniProtKB-SubCell"/>
</dbReference>
<dbReference type="EMBL" id="PRDS01000001">
    <property type="protein sequence ID" value="PPB82229.1"/>
    <property type="molecule type" value="Genomic_DNA"/>
</dbReference>
<evidence type="ECO:0000259" key="6">
    <source>
        <dbReference type="Pfam" id="PF00892"/>
    </source>
</evidence>
<dbReference type="PANTHER" id="PTHR32322:SF9">
    <property type="entry name" value="AMINO-ACID METABOLITE EFFLUX PUMP-RELATED"/>
    <property type="match status" value="1"/>
</dbReference>
<feature type="transmembrane region" description="Helical" evidence="5">
    <location>
        <begin position="266"/>
        <end position="287"/>
    </location>
</feature>
<feature type="domain" description="EamA" evidence="6">
    <location>
        <begin position="152"/>
        <end position="283"/>
    </location>
</feature>
<proteinExistence type="predicted"/>
<evidence type="ECO:0000256" key="1">
    <source>
        <dbReference type="ARBA" id="ARBA00004141"/>
    </source>
</evidence>
<dbReference type="PANTHER" id="PTHR32322">
    <property type="entry name" value="INNER MEMBRANE TRANSPORTER"/>
    <property type="match status" value="1"/>
</dbReference>
<feature type="transmembrane region" description="Helical" evidence="5">
    <location>
        <begin position="241"/>
        <end position="260"/>
    </location>
</feature>
<gene>
    <name evidence="7" type="ORF">LV82_00155</name>
</gene>
<comment type="caution">
    <text evidence="7">The sequence shown here is derived from an EMBL/GenBank/DDBJ whole genome shotgun (WGS) entry which is preliminary data.</text>
</comment>
<feature type="transmembrane region" description="Helical" evidence="5">
    <location>
        <begin position="94"/>
        <end position="113"/>
    </location>
</feature>
<feature type="transmembrane region" description="Helical" evidence="5">
    <location>
        <begin position="210"/>
        <end position="229"/>
    </location>
</feature>
<evidence type="ECO:0000313" key="7">
    <source>
        <dbReference type="EMBL" id="PPB82229.1"/>
    </source>
</evidence>
<dbReference type="RefSeq" id="WP_104068807.1">
    <property type="nucleotide sequence ID" value="NZ_PRDS01000001.1"/>
</dbReference>
<dbReference type="SUPFAM" id="SSF103481">
    <property type="entry name" value="Multidrug resistance efflux transporter EmrE"/>
    <property type="match status" value="2"/>
</dbReference>
<feature type="transmembrane region" description="Helical" evidence="5">
    <location>
        <begin position="36"/>
        <end position="54"/>
    </location>
</feature>
<keyword evidence="8" id="KW-1185">Reference proteome</keyword>
<dbReference type="Proteomes" id="UP000239736">
    <property type="component" value="Unassembled WGS sequence"/>
</dbReference>
<feature type="transmembrane region" description="Helical" evidence="5">
    <location>
        <begin position="120"/>
        <end position="138"/>
    </location>
</feature>
<keyword evidence="3 5" id="KW-1133">Transmembrane helix</keyword>
<dbReference type="InterPro" id="IPR000620">
    <property type="entry name" value="EamA_dom"/>
</dbReference>
<accession>A0A2S5JL65</accession>
<protein>
    <submittedName>
        <fullName evidence="7">EamA-like transporter family protein</fullName>
    </submittedName>
</protein>
<comment type="subcellular location">
    <subcellularLocation>
        <location evidence="1">Membrane</location>
        <topology evidence="1">Multi-pass membrane protein</topology>
    </subcellularLocation>
</comment>
<dbReference type="InterPro" id="IPR050638">
    <property type="entry name" value="AA-Vitamin_Transporters"/>
</dbReference>
<dbReference type="InterPro" id="IPR037185">
    <property type="entry name" value="EmrE-like"/>
</dbReference>
<feature type="transmembrane region" description="Helical" evidence="5">
    <location>
        <begin position="150"/>
        <end position="166"/>
    </location>
</feature>
<feature type="transmembrane region" description="Helical" evidence="5">
    <location>
        <begin position="66"/>
        <end position="88"/>
    </location>
</feature>
<evidence type="ECO:0000256" key="2">
    <source>
        <dbReference type="ARBA" id="ARBA00022692"/>
    </source>
</evidence>
<dbReference type="OrthoDB" id="321830at2"/>
<evidence type="ECO:0000313" key="8">
    <source>
        <dbReference type="Proteomes" id="UP000239736"/>
    </source>
</evidence>
<reference evidence="7 8" key="1">
    <citation type="submission" date="2018-01" db="EMBL/GenBank/DDBJ databases">
        <title>Genomic Encyclopedia of Archaeal and Bacterial Type Strains, Phase II (KMG-II): from individual species to whole genera.</title>
        <authorList>
            <person name="Goeker M."/>
        </authorList>
    </citation>
    <scope>NUCLEOTIDE SEQUENCE [LARGE SCALE GENOMIC DNA]</scope>
    <source>
        <strain evidence="7 8">DSM 12048</strain>
    </source>
</reference>
<sequence>MRLFWLTAFTMVPLAANSVLNRMAIGAGLSDPVGFAMIRLVSGAVVLAVLLFAARIRGRLPAAGPVGRRTVGVLSLLVYMFGFSLAYLGLDAGVGALILFGMVQVTMFLGAALRREPLPASCWIGAAIAFAGLAWLLVPGSAAPVSPAHAAMMALGGMGWGVYSLAARGAGNAVADTAWNFILSVPVAMPVLLLALVAGVLPEITVTEGGIALAVVSGAITSGLAYALWYRLLPELGAARAGVAQLTVPVLAMAGGMIFLEETLTLRFALSSLLVLGGVAMASLGGAQRTIVSNGS</sequence>
<organism evidence="7 8">
    <name type="scientific">Albidovulum inexpectatum</name>
    <dbReference type="NCBI Taxonomy" id="196587"/>
    <lineage>
        <taxon>Bacteria</taxon>
        <taxon>Pseudomonadati</taxon>
        <taxon>Pseudomonadota</taxon>
        <taxon>Alphaproteobacteria</taxon>
        <taxon>Rhodobacterales</taxon>
        <taxon>Paracoccaceae</taxon>
        <taxon>Albidovulum</taxon>
    </lineage>
</organism>
<dbReference type="Pfam" id="PF00892">
    <property type="entry name" value="EamA"/>
    <property type="match status" value="1"/>
</dbReference>
<evidence type="ECO:0000256" key="4">
    <source>
        <dbReference type="ARBA" id="ARBA00023136"/>
    </source>
</evidence>
<feature type="transmembrane region" description="Helical" evidence="5">
    <location>
        <begin position="178"/>
        <end position="198"/>
    </location>
</feature>
<keyword evidence="2 5" id="KW-0812">Transmembrane</keyword>
<name>A0A2S5JL65_9RHOB</name>
<evidence type="ECO:0000256" key="3">
    <source>
        <dbReference type="ARBA" id="ARBA00022989"/>
    </source>
</evidence>
<evidence type="ECO:0000256" key="5">
    <source>
        <dbReference type="SAM" id="Phobius"/>
    </source>
</evidence>